<keyword evidence="2" id="KW-0695">RNA-directed DNA polymerase</keyword>
<organism evidence="2 3">
    <name type="scientific">Tanacetum coccineum</name>
    <dbReference type="NCBI Taxonomy" id="301880"/>
    <lineage>
        <taxon>Eukaryota</taxon>
        <taxon>Viridiplantae</taxon>
        <taxon>Streptophyta</taxon>
        <taxon>Embryophyta</taxon>
        <taxon>Tracheophyta</taxon>
        <taxon>Spermatophyta</taxon>
        <taxon>Magnoliopsida</taxon>
        <taxon>eudicotyledons</taxon>
        <taxon>Gunneridae</taxon>
        <taxon>Pentapetalae</taxon>
        <taxon>asterids</taxon>
        <taxon>campanulids</taxon>
        <taxon>Asterales</taxon>
        <taxon>Asteraceae</taxon>
        <taxon>Asteroideae</taxon>
        <taxon>Anthemideae</taxon>
        <taxon>Anthemidinae</taxon>
        <taxon>Tanacetum</taxon>
    </lineage>
</organism>
<keyword evidence="2" id="KW-0808">Transferase</keyword>
<proteinExistence type="predicted"/>
<evidence type="ECO:0000313" key="3">
    <source>
        <dbReference type="Proteomes" id="UP001151760"/>
    </source>
</evidence>
<protein>
    <submittedName>
        <fullName evidence="2">RNA-directed DNA polymerase, eukaryota</fullName>
    </submittedName>
</protein>
<comment type="caution">
    <text evidence="2">The sequence shown here is derived from an EMBL/GenBank/DDBJ whole genome shotgun (WGS) entry which is preliminary data.</text>
</comment>
<accession>A0ABQ5HIA6</accession>
<feature type="domain" description="Reverse transcriptase zinc-binding" evidence="1">
    <location>
        <begin position="23"/>
        <end position="104"/>
    </location>
</feature>
<evidence type="ECO:0000313" key="2">
    <source>
        <dbReference type="EMBL" id="GJT86952.1"/>
    </source>
</evidence>
<evidence type="ECO:0000259" key="1">
    <source>
        <dbReference type="Pfam" id="PF13966"/>
    </source>
</evidence>
<reference evidence="2" key="2">
    <citation type="submission" date="2022-01" db="EMBL/GenBank/DDBJ databases">
        <authorList>
            <person name="Yamashiro T."/>
            <person name="Shiraishi A."/>
            <person name="Satake H."/>
            <person name="Nakayama K."/>
        </authorList>
    </citation>
    <scope>NUCLEOTIDE SEQUENCE</scope>
</reference>
<dbReference type="InterPro" id="IPR026960">
    <property type="entry name" value="RVT-Znf"/>
</dbReference>
<keyword evidence="3" id="KW-1185">Reference proteome</keyword>
<sequence>MEEVALGDMTDRWYWSLEGSGDFSVASVRKLIDDIRLPEVSSQTRWIKAVPIKVNVLAWKGRLDGLPSRLNISRKGMDITSILCPICDRKVEFVSHVFFACHVDKDNFQKICR</sequence>
<dbReference type="Proteomes" id="UP001151760">
    <property type="component" value="Unassembled WGS sequence"/>
</dbReference>
<dbReference type="GO" id="GO:0003964">
    <property type="term" value="F:RNA-directed DNA polymerase activity"/>
    <property type="evidence" value="ECO:0007669"/>
    <property type="project" value="UniProtKB-KW"/>
</dbReference>
<name>A0ABQ5HIA6_9ASTR</name>
<dbReference type="EMBL" id="BQNB010019594">
    <property type="protein sequence ID" value="GJT86952.1"/>
    <property type="molecule type" value="Genomic_DNA"/>
</dbReference>
<gene>
    <name evidence="2" type="ORF">Tco_1068669</name>
</gene>
<dbReference type="Pfam" id="PF13966">
    <property type="entry name" value="zf-RVT"/>
    <property type="match status" value="1"/>
</dbReference>
<keyword evidence="2" id="KW-0548">Nucleotidyltransferase</keyword>
<reference evidence="2" key="1">
    <citation type="journal article" date="2022" name="Int. J. Mol. Sci.">
        <title>Draft Genome of Tanacetum Coccineum: Genomic Comparison of Closely Related Tanacetum-Family Plants.</title>
        <authorList>
            <person name="Yamashiro T."/>
            <person name="Shiraishi A."/>
            <person name="Nakayama K."/>
            <person name="Satake H."/>
        </authorList>
    </citation>
    <scope>NUCLEOTIDE SEQUENCE</scope>
</reference>